<dbReference type="Proteomes" id="UP000611640">
    <property type="component" value="Chromosome"/>
</dbReference>
<sequence>MIEESRMHPHQHVPGHPAAGHPVPVHHLAGHHAHPAPRHHAHSVPGHHAHPAGWPHPAPPGGPFDTPSGPPGPPPPPNAPGGPFDDLDDDGDWPAVSPATGDGQHWRSTADGTPLPPVPPGPPQPPGHGFGGPGFGPPGFPGPGAYGPGFGPGFGPGGPRRAARVRRGDVRAAVLALLAEQPRNGYQLIREIARRSGGVWRPSPGSVYPALSQLADEELVEESGSARRREFALTDAGRTYVDEHPDELAAPFANAAEAASDEPTELWQSLAAVHAAAAQVAHAGTSEAVEAARRVLDRTKRDIYRILAGDADDH</sequence>
<proteinExistence type="predicted"/>
<dbReference type="CDD" id="cd00090">
    <property type="entry name" value="HTH_ARSR"/>
    <property type="match status" value="1"/>
</dbReference>
<evidence type="ECO:0000256" key="1">
    <source>
        <dbReference type="SAM" id="MobiDB-lite"/>
    </source>
</evidence>
<dbReference type="SUPFAM" id="SSF46785">
    <property type="entry name" value="Winged helix' DNA-binding domain"/>
    <property type="match status" value="1"/>
</dbReference>
<dbReference type="Pfam" id="PF03551">
    <property type="entry name" value="PadR"/>
    <property type="match status" value="1"/>
</dbReference>
<feature type="compositionally biased region" description="Gly residues" evidence="1">
    <location>
        <begin position="142"/>
        <end position="158"/>
    </location>
</feature>
<organism evidence="3 4">
    <name type="scientific">Actinocatenispora thailandica</name>
    <dbReference type="NCBI Taxonomy" id="227318"/>
    <lineage>
        <taxon>Bacteria</taxon>
        <taxon>Bacillati</taxon>
        <taxon>Actinomycetota</taxon>
        <taxon>Actinomycetes</taxon>
        <taxon>Micromonosporales</taxon>
        <taxon>Micromonosporaceae</taxon>
        <taxon>Actinocatenispora</taxon>
    </lineage>
</organism>
<dbReference type="PANTHER" id="PTHR43252">
    <property type="entry name" value="TRANSCRIPTIONAL REGULATOR YQJI"/>
    <property type="match status" value="1"/>
</dbReference>
<dbReference type="PANTHER" id="PTHR43252:SF2">
    <property type="entry name" value="TRANSCRIPTION REGULATOR, PADR-LIKE FAMILY"/>
    <property type="match status" value="1"/>
</dbReference>
<dbReference type="InterPro" id="IPR011991">
    <property type="entry name" value="ArsR-like_HTH"/>
</dbReference>
<feature type="compositionally biased region" description="Basic residues" evidence="1">
    <location>
        <begin position="28"/>
        <end position="50"/>
    </location>
</feature>
<feature type="region of interest" description="Disordered" evidence="1">
    <location>
        <begin position="1"/>
        <end position="163"/>
    </location>
</feature>
<dbReference type="InterPro" id="IPR036388">
    <property type="entry name" value="WH-like_DNA-bd_sf"/>
</dbReference>
<feature type="domain" description="Transcription regulator PadR N-terminal" evidence="2">
    <location>
        <begin position="174"/>
        <end position="242"/>
    </location>
</feature>
<reference evidence="3 4" key="1">
    <citation type="submission" date="2020-08" db="EMBL/GenBank/DDBJ databases">
        <title>Whole genome shotgun sequence of Actinocatenispora thailandica NBRC 105041.</title>
        <authorList>
            <person name="Komaki H."/>
            <person name="Tamura T."/>
        </authorList>
    </citation>
    <scope>NUCLEOTIDE SEQUENCE [LARGE SCALE GENOMIC DNA]</scope>
    <source>
        <strain evidence="3 4">NBRC 105041</strain>
    </source>
</reference>
<accession>A0A7R7DNF6</accession>
<evidence type="ECO:0000313" key="4">
    <source>
        <dbReference type="Proteomes" id="UP000611640"/>
    </source>
</evidence>
<dbReference type="EMBL" id="AP023355">
    <property type="protein sequence ID" value="BCJ34685.1"/>
    <property type="molecule type" value="Genomic_DNA"/>
</dbReference>
<feature type="compositionally biased region" description="Pro residues" evidence="1">
    <location>
        <begin position="54"/>
        <end position="80"/>
    </location>
</feature>
<dbReference type="Gene3D" id="1.10.10.10">
    <property type="entry name" value="Winged helix-like DNA-binding domain superfamily/Winged helix DNA-binding domain"/>
    <property type="match status" value="1"/>
</dbReference>
<keyword evidence="4" id="KW-1185">Reference proteome</keyword>
<evidence type="ECO:0000313" key="3">
    <source>
        <dbReference type="EMBL" id="BCJ34685.1"/>
    </source>
</evidence>
<evidence type="ECO:0000259" key="2">
    <source>
        <dbReference type="Pfam" id="PF03551"/>
    </source>
</evidence>
<gene>
    <name evidence="3" type="ORF">Athai_21880</name>
</gene>
<dbReference type="InterPro" id="IPR005149">
    <property type="entry name" value="Tscrpt_reg_PadR_N"/>
</dbReference>
<dbReference type="KEGG" id="atl:Athai_21880"/>
<dbReference type="AlphaFoldDB" id="A0A7R7DNF6"/>
<dbReference type="InterPro" id="IPR036390">
    <property type="entry name" value="WH_DNA-bd_sf"/>
</dbReference>
<protein>
    <recommendedName>
        <fullName evidence="2">Transcription regulator PadR N-terminal domain-containing protein</fullName>
    </recommendedName>
</protein>
<name>A0A7R7DNF6_9ACTN</name>
<feature type="compositionally biased region" description="Low complexity" evidence="1">
    <location>
        <begin position="14"/>
        <end position="27"/>
    </location>
</feature>
<feature type="compositionally biased region" description="Pro residues" evidence="1">
    <location>
        <begin position="114"/>
        <end position="126"/>
    </location>
</feature>